<evidence type="ECO:0000313" key="1">
    <source>
        <dbReference type="EMBL" id="VAX25512.1"/>
    </source>
</evidence>
<protein>
    <submittedName>
        <fullName evidence="1">Uncharacterized protein</fullName>
    </submittedName>
</protein>
<gene>
    <name evidence="1" type="ORF">MNBD_NITROSPINAE04-1448</name>
</gene>
<sequence>MYRKKILSLFIFVTIFSGLAYAGALSTYKISFKTMACDGTKGLASIDADTIVKVESIKCENGEKFKEVYQVLVTGEPGSGLTYRVFTTTEAEAERILKKVDAYQDDKRKSIKEGNRIIID</sequence>
<accession>A0A3B1CBF4</accession>
<dbReference type="EMBL" id="UOGA01000301">
    <property type="protein sequence ID" value="VAX25512.1"/>
    <property type="molecule type" value="Genomic_DNA"/>
</dbReference>
<proteinExistence type="predicted"/>
<organism evidence="1">
    <name type="scientific">hydrothermal vent metagenome</name>
    <dbReference type="NCBI Taxonomy" id="652676"/>
    <lineage>
        <taxon>unclassified sequences</taxon>
        <taxon>metagenomes</taxon>
        <taxon>ecological metagenomes</taxon>
    </lineage>
</organism>
<name>A0A3B1CBF4_9ZZZZ</name>
<reference evidence="1" key="1">
    <citation type="submission" date="2018-06" db="EMBL/GenBank/DDBJ databases">
        <authorList>
            <person name="Zhirakovskaya E."/>
        </authorList>
    </citation>
    <scope>NUCLEOTIDE SEQUENCE</scope>
</reference>
<dbReference type="AlphaFoldDB" id="A0A3B1CBF4"/>